<feature type="region of interest" description="Disordered" evidence="1">
    <location>
        <begin position="274"/>
        <end position="315"/>
    </location>
</feature>
<organism evidence="2 3">
    <name type="scientific">Penicillium argentinense</name>
    <dbReference type="NCBI Taxonomy" id="1131581"/>
    <lineage>
        <taxon>Eukaryota</taxon>
        <taxon>Fungi</taxon>
        <taxon>Dikarya</taxon>
        <taxon>Ascomycota</taxon>
        <taxon>Pezizomycotina</taxon>
        <taxon>Eurotiomycetes</taxon>
        <taxon>Eurotiomycetidae</taxon>
        <taxon>Eurotiales</taxon>
        <taxon>Aspergillaceae</taxon>
        <taxon>Penicillium</taxon>
    </lineage>
</organism>
<feature type="compositionally biased region" description="Basic and acidic residues" evidence="1">
    <location>
        <begin position="296"/>
        <end position="315"/>
    </location>
</feature>
<reference evidence="2" key="2">
    <citation type="journal article" date="2023" name="IMA Fungus">
        <title>Comparative genomic study of the Penicillium genus elucidates a diverse pangenome and 15 lateral gene transfer events.</title>
        <authorList>
            <person name="Petersen C."/>
            <person name="Sorensen T."/>
            <person name="Nielsen M.R."/>
            <person name="Sondergaard T.E."/>
            <person name="Sorensen J.L."/>
            <person name="Fitzpatrick D.A."/>
            <person name="Frisvad J.C."/>
            <person name="Nielsen K.L."/>
        </authorList>
    </citation>
    <scope>NUCLEOTIDE SEQUENCE</scope>
    <source>
        <strain evidence="2">IBT 30761</strain>
    </source>
</reference>
<evidence type="ECO:0000313" key="2">
    <source>
        <dbReference type="EMBL" id="KAJ5100068.1"/>
    </source>
</evidence>
<reference evidence="2" key="1">
    <citation type="submission" date="2022-11" db="EMBL/GenBank/DDBJ databases">
        <authorList>
            <person name="Petersen C."/>
        </authorList>
    </citation>
    <scope>NUCLEOTIDE SEQUENCE</scope>
    <source>
        <strain evidence="2">IBT 30761</strain>
    </source>
</reference>
<name>A0A9W9FH67_9EURO</name>
<feature type="region of interest" description="Disordered" evidence="1">
    <location>
        <begin position="340"/>
        <end position="373"/>
    </location>
</feature>
<gene>
    <name evidence="2" type="ORF">N7532_007069</name>
</gene>
<sequence>MLDRDDVRLLTQILHLDNTGVMQIDHKPLIARLIENLPKRLRRARPRSFGLKKPAREICEVHSQLNGELIEHIFIFVQREVTVHLRLFEDNPDLCHPVEDYIVTRLRGMRAMWTKPSPEIPTIPFAWPYQINECPACMLARVASDIAAVHYLRVMVLSRTRTRRNHRPRTLMPFIDECINQLGGNITEEIYNTSSQLAFGMKAARKACVKSELRKRGFDSHRQSKRRRRHRSNSEARTRACPKVETPKNSSMKILEHEAVMISATSLSTVDIWGDDHSDCQPQQKAISPDIGGSNRDSDLNQETHDPPENIRESEDWNSIQLGRDAVDELIEMYRTMGQKHPYSRGTSVPEAMVQPLDPSEEQEPSHRPRNAPMYHRDTWVMKYRTAEELAALSQQYAQLPLSALLPPPEGFPKEDMSMKNRSVPFENRYSPSDYANTDWEDDYCTESELDLIDSAANNDSVPAAETTWDLVCDHHNVI</sequence>
<dbReference type="GeneID" id="81358541"/>
<keyword evidence="3" id="KW-1185">Reference proteome</keyword>
<evidence type="ECO:0000313" key="3">
    <source>
        <dbReference type="Proteomes" id="UP001149074"/>
    </source>
</evidence>
<dbReference type="EMBL" id="JAPQKI010000005">
    <property type="protein sequence ID" value="KAJ5100068.1"/>
    <property type="molecule type" value="Genomic_DNA"/>
</dbReference>
<dbReference type="OrthoDB" id="3786931at2759"/>
<comment type="caution">
    <text evidence="2">The sequence shown here is derived from an EMBL/GenBank/DDBJ whole genome shotgun (WGS) entry which is preliminary data.</text>
</comment>
<dbReference type="RefSeq" id="XP_056475721.1">
    <property type="nucleotide sequence ID" value="XM_056619562.1"/>
</dbReference>
<proteinExistence type="predicted"/>
<feature type="region of interest" description="Disordered" evidence="1">
    <location>
        <begin position="214"/>
        <end position="251"/>
    </location>
</feature>
<accession>A0A9W9FH67</accession>
<dbReference type="AlphaFoldDB" id="A0A9W9FH67"/>
<dbReference type="Proteomes" id="UP001149074">
    <property type="component" value="Unassembled WGS sequence"/>
</dbReference>
<evidence type="ECO:0000256" key="1">
    <source>
        <dbReference type="SAM" id="MobiDB-lite"/>
    </source>
</evidence>
<protein>
    <submittedName>
        <fullName evidence="2">Uncharacterized protein</fullName>
    </submittedName>
</protein>